<evidence type="ECO:0000313" key="1">
    <source>
        <dbReference type="EMBL" id="KAF6229821.1"/>
    </source>
</evidence>
<accession>A0A8H6FJT5</accession>
<evidence type="ECO:0000313" key="2">
    <source>
        <dbReference type="Proteomes" id="UP000578531"/>
    </source>
</evidence>
<name>A0A8H6FJT5_9LECA</name>
<dbReference type="Proteomes" id="UP000578531">
    <property type="component" value="Unassembled WGS sequence"/>
</dbReference>
<dbReference type="RefSeq" id="XP_037160013.1">
    <property type="nucleotide sequence ID" value="XM_037313132.1"/>
</dbReference>
<protein>
    <submittedName>
        <fullName evidence="1">Uncharacterized protein</fullName>
    </submittedName>
</protein>
<dbReference type="AlphaFoldDB" id="A0A8H6FJT5"/>
<organism evidence="1 2">
    <name type="scientific">Letharia columbiana</name>
    <dbReference type="NCBI Taxonomy" id="112416"/>
    <lineage>
        <taxon>Eukaryota</taxon>
        <taxon>Fungi</taxon>
        <taxon>Dikarya</taxon>
        <taxon>Ascomycota</taxon>
        <taxon>Pezizomycotina</taxon>
        <taxon>Lecanoromycetes</taxon>
        <taxon>OSLEUM clade</taxon>
        <taxon>Lecanoromycetidae</taxon>
        <taxon>Lecanorales</taxon>
        <taxon>Lecanorineae</taxon>
        <taxon>Parmeliaceae</taxon>
        <taxon>Letharia</taxon>
    </lineage>
</organism>
<gene>
    <name evidence="1" type="ORF">HO173_011251</name>
</gene>
<comment type="caution">
    <text evidence="1">The sequence shown here is derived from an EMBL/GenBank/DDBJ whole genome shotgun (WGS) entry which is preliminary data.</text>
</comment>
<proteinExistence type="predicted"/>
<keyword evidence="2" id="KW-1185">Reference proteome</keyword>
<sequence>MVARDKYAEVVLELKYDEENMQDESMSLTPVLVNGTSGMASERTSIKRSLDLSAS</sequence>
<reference evidence="1 2" key="1">
    <citation type="journal article" date="2020" name="Genomics">
        <title>Complete, high-quality genomes from long-read metagenomic sequencing of two wolf lichen thalli reveals enigmatic genome architecture.</title>
        <authorList>
            <person name="McKenzie S.K."/>
            <person name="Walston R.F."/>
            <person name="Allen J.L."/>
        </authorList>
    </citation>
    <scope>NUCLEOTIDE SEQUENCE [LARGE SCALE GENOMIC DNA]</scope>
    <source>
        <strain evidence="1">WasteWater2</strain>
    </source>
</reference>
<dbReference type="EMBL" id="JACCJC010000068">
    <property type="protein sequence ID" value="KAF6229821.1"/>
    <property type="molecule type" value="Genomic_DNA"/>
</dbReference>
<dbReference type="GeneID" id="59292894"/>